<evidence type="ECO:0008006" key="3">
    <source>
        <dbReference type="Google" id="ProtNLM"/>
    </source>
</evidence>
<dbReference type="EMBL" id="NMUL01000023">
    <property type="protein sequence ID" value="OXM65379.1"/>
    <property type="molecule type" value="Genomic_DNA"/>
</dbReference>
<keyword evidence="2" id="KW-1185">Reference proteome</keyword>
<organism evidence="1 2">
    <name type="scientific">Amycolatopsis vastitatis</name>
    <dbReference type="NCBI Taxonomy" id="1905142"/>
    <lineage>
        <taxon>Bacteria</taxon>
        <taxon>Bacillati</taxon>
        <taxon>Actinomycetota</taxon>
        <taxon>Actinomycetes</taxon>
        <taxon>Pseudonocardiales</taxon>
        <taxon>Pseudonocardiaceae</taxon>
        <taxon>Amycolatopsis</taxon>
    </lineage>
</organism>
<reference evidence="2" key="1">
    <citation type="submission" date="2017-07" db="EMBL/GenBank/DDBJ databases">
        <title>Comparative genome mining reveals phylogenetic distribution patterns of secondary metabolites in Amycolatopsis.</title>
        <authorList>
            <person name="Adamek M."/>
            <person name="Alanjary M."/>
            <person name="Sales-Ortells H."/>
            <person name="Goodfellow M."/>
            <person name="Bull A.T."/>
            <person name="Kalinowski J."/>
            <person name="Ziemert N."/>
        </authorList>
    </citation>
    <scope>NUCLEOTIDE SEQUENCE [LARGE SCALE GENOMIC DNA]</scope>
    <source>
        <strain evidence="2">H5</strain>
    </source>
</reference>
<protein>
    <recommendedName>
        <fullName evidence="3">ESX-1 secretion-associated protein</fullName>
    </recommendedName>
</protein>
<dbReference type="OrthoDB" id="3262422at2"/>
<accession>A0A229T3N8</accession>
<proteinExistence type="predicted"/>
<gene>
    <name evidence="1" type="ORF">CF165_23960</name>
</gene>
<sequence length="106" mass="11363">MDGPGFHVELDKLDEAATGIRQSIEGQESFELRNLCGNSDMYGHSGLHDSLMDFCVRWSDGLDTLTDDAEAISDVLAKATEAYRTNDDAAAGTLKIDPGEPVVSDG</sequence>
<dbReference type="Proteomes" id="UP000215199">
    <property type="component" value="Unassembled WGS sequence"/>
</dbReference>
<evidence type="ECO:0000313" key="2">
    <source>
        <dbReference type="Proteomes" id="UP000215199"/>
    </source>
</evidence>
<evidence type="ECO:0000313" key="1">
    <source>
        <dbReference type="EMBL" id="OXM65379.1"/>
    </source>
</evidence>
<name>A0A229T3N8_9PSEU</name>
<dbReference type="AlphaFoldDB" id="A0A229T3N8"/>
<dbReference type="RefSeq" id="WP_093949783.1">
    <property type="nucleotide sequence ID" value="NZ_NMUL01000023.1"/>
</dbReference>
<comment type="caution">
    <text evidence="1">The sequence shown here is derived from an EMBL/GenBank/DDBJ whole genome shotgun (WGS) entry which is preliminary data.</text>
</comment>